<reference evidence="2" key="1">
    <citation type="submission" date="2022-11" db="UniProtKB">
        <authorList>
            <consortium name="WormBaseParasite"/>
        </authorList>
    </citation>
    <scope>IDENTIFICATION</scope>
</reference>
<sequence>LIRLEDKTAKSITRSICEALSEDKLDIQNLVGLGTDGAATLTGTRTGVITQLQEKNESLV</sequence>
<evidence type="ECO:0000313" key="2">
    <source>
        <dbReference type="WBParaSite" id="nRc.2.0.1.t22815-RA"/>
    </source>
</evidence>
<organism evidence="1 2">
    <name type="scientific">Romanomermis culicivorax</name>
    <name type="common">Nematode worm</name>
    <dbReference type="NCBI Taxonomy" id="13658"/>
    <lineage>
        <taxon>Eukaryota</taxon>
        <taxon>Metazoa</taxon>
        <taxon>Ecdysozoa</taxon>
        <taxon>Nematoda</taxon>
        <taxon>Enoplea</taxon>
        <taxon>Dorylaimia</taxon>
        <taxon>Mermithida</taxon>
        <taxon>Mermithoidea</taxon>
        <taxon>Mermithidae</taxon>
        <taxon>Romanomermis</taxon>
    </lineage>
</organism>
<protein>
    <submittedName>
        <fullName evidence="2">Uncharacterized protein</fullName>
    </submittedName>
</protein>
<keyword evidence="1" id="KW-1185">Reference proteome</keyword>
<dbReference type="Proteomes" id="UP000887565">
    <property type="component" value="Unplaced"/>
</dbReference>
<evidence type="ECO:0000313" key="1">
    <source>
        <dbReference type="Proteomes" id="UP000887565"/>
    </source>
</evidence>
<proteinExistence type="predicted"/>
<dbReference type="AlphaFoldDB" id="A0A915JAL2"/>
<dbReference type="WBParaSite" id="nRc.2.0.1.t22815-RA">
    <property type="protein sequence ID" value="nRc.2.0.1.t22815-RA"/>
    <property type="gene ID" value="nRc.2.0.1.g22815"/>
</dbReference>
<name>A0A915JAL2_ROMCU</name>
<accession>A0A915JAL2</accession>